<accession>A0A1S3DQW3</accession>
<dbReference type="KEGG" id="dci:103522761"/>
<dbReference type="GeneID" id="103522761"/>
<dbReference type="AlphaFoldDB" id="A0A1S3DQW3"/>
<dbReference type="RefSeq" id="XP_008486077.2">
    <property type="nucleotide sequence ID" value="XM_008487855.3"/>
</dbReference>
<dbReference type="STRING" id="121845.A0A1S3DQW3"/>
<proteinExistence type="inferred from homology"/>
<dbReference type="GO" id="GO:0005507">
    <property type="term" value="F:copper ion binding"/>
    <property type="evidence" value="ECO:0007669"/>
    <property type="project" value="TreeGrafter"/>
</dbReference>
<name>A0A1S3DQW3_DIACI</name>
<dbReference type="OMA" id="VMENHTY"/>
<keyword evidence="2" id="KW-1185">Reference proteome</keyword>
<dbReference type="Gene3D" id="3.30.70.120">
    <property type="match status" value="1"/>
</dbReference>
<comment type="similarity">
    <text evidence="1">Belongs to the CutA family.</text>
</comment>
<evidence type="ECO:0000313" key="2">
    <source>
        <dbReference type="Proteomes" id="UP000079169"/>
    </source>
</evidence>
<dbReference type="PANTHER" id="PTHR23419:SF8">
    <property type="entry name" value="FI09726P"/>
    <property type="match status" value="1"/>
</dbReference>
<evidence type="ECO:0000313" key="3">
    <source>
        <dbReference type="RefSeq" id="XP_008486077.2"/>
    </source>
</evidence>
<dbReference type="Pfam" id="PF03091">
    <property type="entry name" value="CutA1"/>
    <property type="match status" value="1"/>
</dbReference>
<dbReference type="PaxDb" id="121845-A0A1S3DQW3"/>
<dbReference type="SUPFAM" id="SSF54913">
    <property type="entry name" value="GlnB-like"/>
    <property type="match status" value="1"/>
</dbReference>
<evidence type="ECO:0000256" key="1">
    <source>
        <dbReference type="ARBA" id="ARBA00010169"/>
    </source>
</evidence>
<organism evidence="2 3">
    <name type="scientific">Diaphorina citri</name>
    <name type="common">Asian citrus psyllid</name>
    <dbReference type="NCBI Taxonomy" id="121845"/>
    <lineage>
        <taxon>Eukaryota</taxon>
        <taxon>Metazoa</taxon>
        <taxon>Ecdysozoa</taxon>
        <taxon>Arthropoda</taxon>
        <taxon>Hexapoda</taxon>
        <taxon>Insecta</taxon>
        <taxon>Pterygota</taxon>
        <taxon>Neoptera</taxon>
        <taxon>Paraneoptera</taxon>
        <taxon>Hemiptera</taxon>
        <taxon>Sternorrhyncha</taxon>
        <taxon>Psylloidea</taxon>
        <taxon>Psyllidae</taxon>
        <taxon>Diaphorininae</taxon>
        <taxon>Diaphorina</taxon>
    </lineage>
</organism>
<reference evidence="3" key="1">
    <citation type="submission" date="2025-08" db="UniProtKB">
        <authorList>
            <consortium name="RefSeq"/>
        </authorList>
    </citation>
    <scope>IDENTIFICATION</scope>
</reference>
<dbReference type="Proteomes" id="UP000079169">
    <property type="component" value="Unplaced"/>
</dbReference>
<protein>
    <submittedName>
        <fullName evidence="3">Protein CutA homolog</fullName>
    </submittedName>
</protein>
<dbReference type="InterPro" id="IPR015867">
    <property type="entry name" value="N-reg_PII/ATP_PRibTrfase_C"/>
</dbReference>
<gene>
    <name evidence="3" type="primary">LOC103522761</name>
</gene>
<dbReference type="InterPro" id="IPR004323">
    <property type="entry name" value="Ion_tolerance_CutA"/>
</dbReference>
<dbReference type="InterPro" id="IPR011322">
    <property type="entry name" value="N-reg_PII-like_a/b"/>
</dbReference>
<dbReference type="GO" id="GO:0010038">
    <property type="term" value="P:response to metal ion"/>
    <property type="evidence" value="ECO:0007669"/>
    <property type="project" value="InterPro"/>
</dbReference>
<dbReference type="PANTHER" id="PTHR23419">
    <property type="entry name" value="DIVALENT CATION TOLERANCE CUTA-RELATED"/>
    <property type="match status" value="1"/>
</dbReference>
<sequence>MDRETTCLFSTGTHSVSYVTTPSDEVATKLAEGLLSQNLAACVNIIPGVKSVYKWEGKVNTDTEHMMIIKSRTSRLEDMTKWIRENHPYEVCEVISMPITQGNPPYLQWISDNVPPK</sequence>